<feature type="transmembrane region" description="Helical" evidence="14">
    <location>
        <begin position="69"/>
        <end position="93"/>
    </location>
</feature>
<dbReference type="InterPro" id="IPR044878">
    <property type="entry name" value="UbiA_sf"/>
</dbReference>
<evidence type="ECO:0000256" key="6">
    <source>
        <dbReference type="ARBA" id="ARBA00022692"/>
    </source>
</evidence>
<evidence type="ECO:0000256" key="12">
    <source>
        <dbReference type="ARBA" id="ARBA00042475"/>
    </source>
</evidence>
<feature type="transmembrane region" description="Helical" evidence="14">
    <location>
        <begin position="47"/>
        <end position="63"/>
    </location>
</feature>
<dbReference type="InterPro" id="IPR006369">
    <property type="entry name" value="Protohaem_IX_farnesylTrfase"/>
</dbReference>
<keyword evidence="6 14" id="KW-0812">Transmembrane</keyword>
<dbReference type="GO" id="GO:0008495">
    <property type="term" value="F:protoheme IX farnesyltransferase activity"/>
    <property type="evidence" value="ECO:0007669"/>
    <property type="project" value="UniProtKB-EC"/>
</dbReference>
<evidence type="ECO:0000256" key="7">
    <source>
        <dbReference type="ARBA" id="ARBA00022989"/>
    </source>
</evidence>
<evidence type="ECO:0000256" key="8">
    <source>
        <dbReference type="ARBA" id="ARBA00023133"/>
    </source>
</evidence>
<comment type="catalytic activity">
    <reaction evidence="13">
        <text>heme b + (2E,6E)-farnesyl diphosphate + H2O = Fe(II)-heme o + diphosphate</text>
        <dbReference type="Rhea" id="RHEA:28070"/>
        <dbReference type="ChEBI" id="CHEBI:15377"/>
        <dbReference type="ChEBI" id="CHEBI:33019"/>
        <dbReference type="ChEBI" id="CHEBI:60344"/>
        <dbReference type="ChEBI" id="CHEBI:60530"/>
        <dbReference type="ChEBI" id="CHEBI:175763"/>
        <dbReference type="EC" id="2.5.1.141"/>
    </reaction>
</comment>
<sequence length="108" mass="11939">MKGYTIQEVPSSTHAASEVTVPTPRATRDMTLGRKIKAYIHLTKPQIIELLLVTTAPTMMFAAHGMPSFWLVINTLLGGAMAAGASCAFNCYVDRDIDRKMKRTEKRP</sequence>
<evidence type="ECO:0000256" key="13">
    <source>
        <dbReference type="ARBA" id="ARBA00047690"/>
    </source>
</evidence>
<dbReference type="Gene3D" id="1.10.357.140">
    <property type="entry name" value="UbiA prenyltransferase"/>
    <property type="match status" value="1"/>
</dbReference>
<keyword evidence="4" id="KW-1003">Cell membrane</keyword>
<evidence type="ECO:0000256" key="4">
    <source>
        <dbReference type="ARBA" id="ARBA00022475"/>
    </source>
</evidence>
<evidence type="ECO:0000256" key="10">
    <source>
        <dbReference type="ARBA" id="ARBA00030253"/>
    </source>
</evidence>
<dbReference type="GO" id="GO:0005886">
    <property type="term" value="C:plasma membrane"/>
    <property type="evidence" value="ECO:0007669"/>
    <property type="project" value="UniProtKB-SubCell"/>
</dbReference>
<evidence type="ECO:0000256" key="14">
    <source>
        <dbReference type="SAM" id="Phobius"/>
    </source>
</evidence>
<keyword evidence="7 14" id="KW-1133">Transmembrane helix</keyword>
<evidence type="ECO:0000313" key="16">
    <source>
        <dbReference type="Proteomes" id="UP000270988"/>
    </source>
</evidence>
<organism evidence="15 16">
    <name type="scientific">Rothia dentocariosa</name>
    <dbReference type="NCBI Taxonomy" id="2047"/>
    <lineage>
        <taxon>Bacteria</taxon>
        <taxon>Bacillati</taxon>
        <taxon>Actinomycetota</taxon>
        <taxon>Actinomycetes</taxon>
        <taxon>Micrococcales</taxon>
        <taxon>Micrococcaceae</taxon>
        <taxon>Rothia</taxon>
    </lineage>
</organism>
<keyword evidence="8" id="KW-0350">Heme biosynthesis</keyword>
<dbReference type="EC" id="2.5.1.141" evidence="3"/>
<evidence type="ECO:0000256" key="11">
    <source>
        <dbReference type="ARBA" id="ARBA00040810"/>
    </source>
</evidence>
<evidence type="ECO:0000256" key="1">
    <source>
        <dbReference type="ARBA" id="ARBA00004651"/>
    </source>
</evidence>
<dbReference type="InterPro" id="IPR000537">
    <property type="entry name" value="UbiA_prenyltransferase"/>
</dbReference>
<evidence type="ECO:0000313" key="15">
    <source>
        <dbReference type="EMBL" id="VEJ29359.1"/>
    </source>
</evidence>
<proteinExistence type="predicted"/>
<dbReference type="PANTHER" id="PTHR43448">
    <property type="entry name" value="PROTOHEME IX FARNESYLTRANSFERASE, MITOCHONDRIAL"/>
    <property type="match status" value="1"/>
</dbReference>
<dbReference type="Proteomes" id="UP000270988">
    <property type="component" value="Chromosome"/>
</dbReference>
<evidence type="ECO:0000256" key="3">
    <source>
        <dbReference type="ARBA" id="ARBA00012292"/>
    </source>
</evidence>
<name>A0A3S4YH05_9MICC</name>
<comment type="pathway">
    <text evidence="2">Porphyrin-containing compound metabolism; heme O biosynthesis; heme O from protoheme: step 1/1.</text>
</comment>
<evidence type="ECO:0000256" key="2">
    <source>
        <dbReference type="ARBA" id="ARBA00004919"/>
    </source>
</evidence>
<keyword evidence="5 15" id="KW-0808">Transferase</keyword>
<dbReference type="Pfam" id="PF01040">
    <property type="entry name" value="UbiA"/>
    <property type="match status" value="1"/>
</dbReference>
<accession>A0A3S4YH05</accession>
<gene>
    <name evidence="15" type="primary">cyoE</name>
    <name evidence="15" type="ORF">NCTC10918_00617</name>
</gene>
<keyword evidence="9 14" id="KW-0472">Membrane</keyword>
<dbReference type="AlphaFoldDB" id="A0A3S4YH05"/>
<evidence type="ECO:0000256" key="5">
    <source>
        <dbReference type="ARBA" id="ARBA00022679"/>
    </source>
</evidence>
<dbReference type="EMBL" id="LR134521">
    <property type="protein sequence ID" value="VEJ29359.1"/>
    <property type="molecule type" value="Genomic_DNA"/>
</dbReference>
<dbReference type="PANTHER" id="PTHR43448:SF7">
    <property type="entry name" value="4-HYDROXYBENZOATE SOLANESYLTRANSFERASE"/>
    <property type="match status" value="1"/>
</dbReference>
<protein>
    <recommendedName>
        <fullName evidence="11">Protoheme IX farnesyltransferase</fullName>
        <ecNumber evidence="3">2.5.1.141</ecNumber>
    </recommendedName>
    <alternativeName>
        <fullName evidence="12">Heme B farnesyltransferase</fullName>
    </alternativeName>
    <alternativeName>
        <fullName evidence="10">Heme O synthase</fullName>
    </alternativeName>
</protein>
<comment type="subcellular location">
    <subcellularLocation>
        <location evidence="1">Cell membrane</location>
        <topology evidence="1">Multi-pass membrane protein</topology>
    </subcellularLocation>
</comment>
<reference evidence="15 16" key="1">
    <citation type="submission" date="2018-12" db="EMBL/GenBank/DDBJ databases">
        <authorList>
            <consortium name="Pathogen Informatics"/>
        </authorList>
    </citation>
    <scope>NUCLEOTIDE SEQUENCE [LARGE SCALE GENOMIC DNA]</scope>
    <source>
        <strain evidence="15 16">NCTC10918</strain>
    </source>
</reference>
<evidence type="ECO:0000256" key="9">
    <source>
        <dbReference type="ARBA" id="ARBA00023136"/>
    </source>
</evidence>
<dbReference type="GO" id="GO:0006783">
    <property type="term" value="P:heme biosynthetic process"/>
    <property type="evidence" value="ECO:0007669"/>
    <property type="project" value="UniProtKB-KW"/>
</dbReference>